<dbReference type="Pfam" id="PF09416">
    <property type="entry name" value="UPF1_Zn_bind"/>
    <property type="match status" value="1"/>
</dbReference>
<proteinExistence type="predicted"/>
<comment type="caution">
    <text evidence="3">The sequence shown here is derived from an EMBL/GenBank/DDBJ whole genome shotgun (WGS) entry which is preliminary data.</text>
</comment>
<organism evidence="3 4">
    <name type="scientific">Gnathostoma spinigerum</name>
    <dbReference type="NCBI Taxonomy" id="75299"/>
    <lineage>
        <taxon>Eukaryota</taxon>
        <taxon>Metazoa</taxon>
        <taxon>Ecdysozoa</taxon>
        <taxon>Nematoda</taxon>
        <taxon>Chromadorea</taxon>
        <taxon>Rhabditida</taxon>
        <taxon>Spirurina</taxon>
        <taxon>Gnathostomatomorpha</taxon>
        <taxon>Gnathostomatoidea</taxon>
        <taxon>Gnathostomatidae</taxon>
        <taxon>Gnathostoma</taxon>
    </lineage>
</organism>
<dbReference type="Proteomes" id="UP001608902">
    <property type="component" value="Unassembled WGS sequence"/>
</dbReference>
<evidence type="ECO:0000259" key="2">
    <source>
        <dbReference type="PROSITE" id="PS51997"/>
    </source>
</evidence>
<name>A0ABD6EPU5_9BILA</name>
<evidence type="ECO:0000256" key="1">
    <source>
        <dbReference type="PROSITE-ProRule" id="PRU01341"/>
    </source>
</evidence>
<dbReference type="CDD" id="cd21400">
    <property type="entry name" value="ZBD_UPF1-like"/>
    <property type="match status" value="1"/>
</dbReference>
<accession>A0ABD6EPU5</accession>
<keyword evidence="1" id="KW-0479">Metal-binding</keyword>
<feature type="region of interest" description="CC/SHH/C" evidence="1">
    <location>
        <begin position="100"/>
        <end position="128"/>
    </location>
</feature>
<keyword evidence="1" id="KW-0863">Zinc-finger</keyword>
<gene>
    <name evidence="3" type="ORF">AB6A40_006160</name>
</gene>
<feature type="domain" description="Upf1" evidence="2">
    <location>
        <begin position="78"/>
        <end position="235"/>
    </location>
</feature>
<sequence length="293" mass="32890">MTEVLEDEYGVSSASLTFVDTADEDASAMIGVSQDSQFEFDQPSTLLSQAWTQSQPEATNDNNQELTFLDEEDSHQAAQNLPPHACSYCGIHDPKSVAMCLTCNKWFCNGRGSTSGSHIVNHLVRSQHKEVSLHKEGCLGETILECYQCGSRNIFMLGFVPAKADAVVVVLCRTPCASQATLKDASWQVDKWKPLISDKQLLSWLVKVPTEQEQLRARQISAAQINRLEDLWKENPQAVLDDLEKPGVDEEPERVQLRYEDAYHYRRIFAPLVAAEAEYDRRDKEAQTQSVGH</sequence>
<dbReference type="EMBL" id="JBGFUD010004208">
    <property type="protein sequence ID" value="MFH4979451.1"/>
    <property type="molecule type" value="Genomic_DNA"/>
</dbReference>
<feature type="non-terminal residue" evidence="3">
    <location>
        <position position="293"/>
    </location>
</feature>
<dbReference type="AlphaFoldDB" id="A0ABD6EPU5"/>
<keyword evidence="4" id="KW-1185">Reference proteome</keyword>
<evidence type="ECO:0000313" key="3">
    <source>
        <dbReference type="EMBL" id="MFH4979451.1"/>
    </source>
</evidence>
<reference evidence="3 4" key="1">
    <citation type="submission" date="2024-08" db="EMBL/GenBank/DDBJ databases">
        <title>Gnathostoma spinigerum genome.</title>
        <authorList>
            <person name="Gonzalez-Bertolin B."/>
            <person name="Monzon S."/>
            <person name="Zaballos A."/>
            <person name="Jimenez P."/>
            <person name="Dekumyoy P."/>
            <person name="Varona S."/>
            <person name="Cuesta I."/>
            <person name="Sumanam S."/>
            <person name="Adisakwattana P."/>
            <person name="Gasser R.B."/>
            <person name="Hernandez-Gonzalez A."/>
            <person name="Young N.D."/>
            <person name="Perteguer M.J."/>
        </authorList>
    </citation>
    <scope>NUCLEOTIDE SEQUENCE [LARGE SCALE GENOMIC DNA]</scope>
    <source>
        <strain evidence="3">AL3</strain>
        <tissue evidence="3">Liver</tissue>
    </source>
</reference>
<dbReference type="InterPro" id="IPR018999">
    <property type="entry name" value="UPF1_CH/ZBD"/>
</dbReference>
<dbReference type="GO" id="GO:0008270">
    <property type="term" value="F:zinc ion binding"/>
    <property type="evidence" value="ECO:0007669"/>
    <property type="project" value="UniProtKB-UniRule"/>
</dbReference>
<feature type="region of interest" description="C4" evidence="1">
    <location>
        <begin position="146"/>
        <end position="176"/>
    </location>
</feature>
<keyword evidence="1" id="KW-0862">Zinc</keyword>
<evidence type="ECO:0000313" key="4">
    <source>
        <dbReference type="Proteomes" id="UP001608902"/>
    </source>
</evidence>
<dbReference type="SUPFAM" id="SSF57850">
    <property type="entry name" value="RING/U-box"/>
    <property type="match status" value="1"/>
</dbReference>
<feature type="region of interest" description="C3H" evidence="1">
    <location>
        <begin position="86"/>
        <end position="118"/>
    </location>
</feature>
<protein>
    <recommendedName>
        <fullName evidence="2">Upf1 domain-containing protein</fullName>
    </recommendedName>
</protein>
<dbReference type="PROSITE" id="PS51997">
    <property type="entry name" value="UPF1_CH_RICH"/>
    <property type="match status" value="1"/>
</dbReference>